<dbReference type="GO" id="GO:0006302">
    <property type="term" value="P:double-strand break repair"/>
    <property type="evidence" value="ECO:0007669"/>
    <property type="project" value="TreeGrafter"/>
</dbReference>
<dbReference type="HOGENOM" id="CLU_464609_0_0_1"/>
<dbReference type="InterPro" id="IPR006909">
    <property type="entry name" value="Rad21/Rec8_C_eu"/>
</dbReference>
<evidence type="ECO:0000256" key="3">
    <source>
        <dbReference type="ARBA" id="ARBA00023242"/>
    </source>
</evidence>
<feature type="domain" description="Rad21/Rec8-like protein C-terminal eukaryotic" evidence="5">
    <location>
        <begin position="666"/>
        <end position="712"/>
    </location>
</feature>
<dbReference type="GO" id="GO:0007062">
    <property type="term" value="P:sister chromatid cohesion"/>
    <property type="evidence" value="ECO:0007669"/>
    <property type="project" value="InterPro"/>
</dbReference>
<comment type="similarity">
    <text evidence="2">Belongs to the rad21 family.</text>
</comment>
<dbReference type="OrthoDB" id="10071381at2759"/>
<dbReference type="InterPro" id="IPR036390">
    <property type="entry name" value="WH_DNA-bd_sf"/>
</dbReference>
<dbReference type="Gene3D" id="1.10.10.580">
    <property type="entry name" value="Structural maintenance of chromosome 1. Chain E"/>
    <property type="match status" value="1"/>
</dbReference>
<gene>
    <name evidence="7" type="ORF">I312_05912</name>
</gene>
<keyword evidence="3" id="KW-0539">Nucleus</keyword>
<proteinExistence type="inferred from homology"/>
<name>A0A0D0VEH7_CRYGA</name>
<evidence type="ECO:0008006" key="8">
    <source>
        <dbReference type="Google" id="ProtNLM"/>
    </source>
</evidence>
<feature type="compositionally biased region" description="Low complexity" evidence="4">
    <location>
        <begin position="207"/>
        <end position="222"/>
    </location>
</feature>
<accession>A0A0D0VEH7</accession>
<dbReference type="Pfam" id="PF04824">
    <property type="entry name" value="Rad21_Rec8"/>
    <property type="match status" value="1"/>
</dbReference>
<comment type="subcellular location">
    <subcellularLocation>
        <location evidence="1">Nucleus</location>
    </subcellularLocation>
</comment>
<dbReference type="EMBL" id="KN847993">
    <property type="protein sequence ID" value="KIR44939.1"/>
    <property type="molecule type" value="Genomic_DNA"/>
</dbReference>
<feature type="region of interest" description="Disordered" evidence="4">
    <location>
        <begin position="431"/>
        <end position="461"/>
    </location>
</feature>
<reference evidence="7" key="1">
    <citation type="submission" date="2015-01" db="EMBL/GenBank/DDBJ databases">
        <title>The Genome Sequence of Cryptococcus gattii CA1280.</title>
        <authorList>
            <consortium name="The Broad Institute Genomics Platform"/>
            <person name="Cuomo C."/>
            <person name="Litvintseva A."/>
            <person name="Chen Y."/>
            <person name="Heitman J."/>
            <person name="Sun S."/>
            <person name="Springer D."/>
            <person name="Dromer F."/>
            <person name="Young S."/>
            <person name="Zeng Q."/>
            <person name="Gargeya S."/>
            <person name="Abouelleil A."/>
            <person name="Alvarado L."/>
            <person name="Chapman S.B."/>
            <person name="Gainer-Dewar J."/>
            <person name="Goldberg J."/>
            <person name="Griggs A."/>
            <person name="Gujja S."/>
            <person name="Hansen M."/>
            <person name="Howarth C."/>
            <person name="Imamovic A."/>
            <person name="Larimer J."/>
            <person name="Murphy C."/>
            <person name="Naylor J."/>
            <person name="Pearson M."/>
            <person name="Priest M."/>
            <person name="Roberts A."/>
            <person name="Saif S."/>
            <person name="Shea T."/>
            <person name="Sykes S."/>
            <person name="Wortman J."/>
            <person name="Nusbaum C."/>
            <person name="Birren B."/>
        </authorList>
    </citation>
    <scope>NUCLEOTIDE SEQUENCE [LARGE SCALE GENOMIC DNA]</scope>
    <source>
        <strain evidence="7">CA1280</strain>
    </source>
</reference>
<evidence type="ECO:0000259" key="5">
    <source>
        <dbReference type="Pfam" id="PF04824"/>
    </source>
</evidence>
<evidence type="ECO:0000259" key="6">
    <source>
        <dbReference type="Pfam" id="PF04825"/>
    </source>
</evidence>
<evidence type="ECO:0000256" key="4">
    <source>
        <dbReference type="SAM" id="MobiDB-lite"/>
    </source>
</evidence>
<dbReference type="SUPFAM" id="SSF46785">
    <property type="entry name" value="Winged helix' DNA-binding domain"/>
    <property type="match status" value="1"/>
</dbReference>
<dbReference type="CDD" id="cd21790">
    <property type="entry name" value="Rad21_Rec8_M_ScRec8p-like"/>
    <property type="match status" value="1"/>
</dbReference>
<dbReference type="GO" id="GO:0003682">
    <property type="term" value="F:chromatin binding"/>
    <property type="evidence" value="ECO:0007669"/>
    <property type="project" value="TreeGrafter"/>
</dbReference>
<evidence type="ECO:0000313" key="7">
    <source>
        <dbReference type="EMBL" id="KIR44939.1"/>
    </source>
</evidence>
<evidence type="ECO:0000256" key="1">
    <source>
        <dbReference type="ARBA" id="ARBA00004123"/>
    </source>
</evidence>
<protein>
    <recommendedName>
        <fullName evidence="8">Rad21/Rec8-like protein N-terminal domain-containing protein</fullName>
    </recommendedName>
</protein>
<dbReference type="Pfam" id="PF04825">
    <property type="entry name" value="Rad21_Rec8_N"/>
    <property type="match status" value="1"/>
</dbReference>
<sequence>MFFSDDLLTSKKGSFGIVWLMATLGPRNKKITRKQLAAVDLARTCDLIAQPPEPMALRLSGALLVGVARVYNQSFDMFYSDVNAFHSNLRRSIATDFSAAKGGTATGMALELPGEGRSRPEQITLGGVEFDWEADWTKIFGYIDWNNPLGATRKRRASSVISSFQATPMSGRQRDDDERHGEDDSEDEGYESEVGRQAKRKKFSASPATTTLHRTPLHPHAPSNSLYIGPDLNFNEEVDLGLNLDFEAPAGANDSFSGPSGRDFDIPLSQPDDYDIGLDFEGFGEARPDEDADMGPPVIYDDEPGAQYAPYQAQNQERSLNRQSSIEIVEQGLESRKKREKKLKTVTFDRALEIDEEEERHARKSYAERMEKEKRDAELKQVEKEIAKKVGRMVDGAGGLQFFNLEMDDWFSHLTHVPKFKWEQDLARSKNGKKNALGTDPMDIDVQETGDNRPDSYDNLPPLAEPDDYVYDVFGNIDLGQHDDYGPIQYDEYDLPVRDRNVGRGSEALDLEYARRESVQSGNLPWEAGMTGDYTPGFPDVADTSFTPGSLKLSIMTPQEVRLRVHNRSGSLGGRFNQRRRIRSSSLMSDRPDDDPLMLAPGNDSDLDVLPDELDLENIVSSETQEARLADLPEAFRPEMLATLEKQCRDFFTYVEKRMVSLERQEIEFNELVPEQTSKHITAVAFYDCLTLATKKILSVDQPEPWEDINIRFAVKNP</sequence>
<dbReference type="InterPro" id="IPR023093">
    <property type="entry name" value="ScpA-like_C"/>
</dbReference>
<feature type="compositionally biased region" description="Basic and acidic residues" evidence="4">
    <location>
        <begin position="172"/>
        <end position="182"/>
    </location>
</feature>
<dbReference type="PANTHER" id="PTHR12585:SF51">
    <property type="entry name" value="MEIOTIC RECOMBINATION PROTEIN REC8"/>
    <property type="match status" value="1"/>
</dbReference>
<organism evidence="7">
    <name type="scientific">Cryptococcus bacillisporus CA1280</name>
    <dbReference type="NCBI Taxonomy" id="1296109"/>
    <lineage>
        <taxon>Eukaryota</taxon>
        <taxon>Fungi</taxon>
        <taxon>Dikarya</taxon>
        <taxon>Basidiomycota</taxon>
        <taxon>Agaricomycotina</taxon>
        <taxon>Tremellomycetes</taxon>
        <taxon>Tremellales</taxon>
        <taxon>Cryptococcaceae</taxon>
        <taxon>Cryptococcus</taxon>
        <taxon>Cryptococcus gattii species complex</taxon>
    </lineage>
</organism>
<dbReference type="PANTHER" id="PTHR12585">
    <property type="entry name" value="SCC1 / RAD21 FAMILY MEMBER"/>
    <property type="match status" value="1"/>
</dbReference>
<feature type="compositionally biased region" description="Polar residues" evidence="4">
    <location>
        <begin position="159"/>
        <end position="170"/>
    </location>
</feature>
<dbReference type="GO" id="GO:0008278">
    <property type="term" value="C:cohesin complex"/>
    <property type="evidence" value="ECO:0007669"/>
    <property type="project" value="InterPro"/>
</dbReference>
<dbReference type="AlphaFoldDB" id="A0A0D0VEH7"/>
<feature type="region of interest" description="Disordered" evidence="4">
    <location>
        <begin position="158"/>
        <end position="224"/>
    </location>
</feature>
<dbReference type="InterPro" id="IPR006910">
    <property type="entry name" value="Rad21_Rec8_N"/>
</dbReference>
<dbReference type="InterPro" id="IPR039781">
    <property type="entry name" value="Rad21/Rec8-like"/>
</dbReference>
<dbReference type="GO" id="GO:0005634">
    <property type="term" value="C:nucleus"/>
    <property type="evidence" value="ECO:0007669"/>
    <property type="project" value="UniProtKB-SubCell"/>
</dbReference>
<feature type="domain" description="Rad21/Rec8-like protein N-terminal" evidence="6">
    <location>
        <begin position="1"/>
        <end position="94"/>
    </location>
</feature>
<evidence type="ECO:0000256" key="2">
    <source>
        <dbReference type="ARBA" id="ARBA00009870"/>
    </source>
</evidence>